<dbReference type="Gene3D" id="3.30.40.10">
    <property type="entry name" value="Zinc/RING finger domain, C3HC4 (zinc finger)"/>
    <property type="match status" value="3"/>
</dbReference>
<dbReference type="InterPro" id="IPR001841">
    <property type="entry name" value="Znf_RING"/>
</dbReference>
<dbReference type="InterPro" id="IPR017907">
    <property type="entry name" value="Znf_RING_CS"/>
</dbReference>
<evidence type="ECO:0000256" key="2">
    <source>
        <dbReference type="ARBA" id="ARBA00022490"/>
    </source>
</evidence>
<dbReference type="InterPro" id="IPR012227">
    <property type="entry name" value="TNF_rcpt-assoc_TRAF_met"/>
</dbReference>
<dbReference type="SMART" id="SM00061">
    <property type="entry name" value="MATH"/>
    <property type="match status" value="1"/>
</dbReference>
<dbReference type="EnsemblMetazoa" id="Aqu2.1.32521_001">
    <property type="protein sequence ID" value="Aqu2.1.32521_001"/>
    <property type="gene ID" value="Aqu2.1.32521"/>
</dbReference>
<dbReference type="SUPFAM" id="SSF49599">
    <property type="entry name" value="TRAF domain-like"/>
    <property type="match status" value="3"/>
</dbReference>
<feature type="domain" description="TRAF-type" evidence="10">
    <location>
        <begin position="170"/>
        <end position="224"/>
    </location>
</feature>
<dbReference type="OrthoDB" id="6499288at2759"/>
<dbReference type="InParanoid" id="A0A1X7UXU7"/>
<evidence type="ECO:0000256" key="5">
    <source>
        <dbReference type="ARBA" id="ARBA00022771"/>
    </source>
</evidence>
<evidence type="ECO:0000256" key="4">
    <source>
        <dbReference type="ARBA" id="ARBA00022737"/>
    </source>
</evidence>
<feature type="zinc finger region" description="TRAF-type" evidence="7">
    <location>
        <begin position="170"/>
        <end position="224"/>
    </location>
</feature>
<feature type="domain" description="MATH" evidence="9">
    <location>
        <begin position="248"/>
        <end position="399"/>
    </location>
</feature>
<evidence type="ECO:0000256" key="6">
    <source>
        <dbReference type="ARBA" id="ARBA00022833"/>
    </source>
</evidence>
<dbReference type="GO" id="GO:0042981">
    <property type="term" value="P:regulation of apoptotic process"/>
    <property type="evidence" value="ECO:0007669"/>
    <property type="project" value="InterPro"/>
</dbReference>
<feature type="zinc finger region" description="TRAF-type" evidence="7">
    <location>
        <begin position="114"/>
        <end position="157"/>
    </location>
</feature>
<dbReference type="InterPro" id="IPR002083">
    <property type="entry name" value="MATH/TRAF_dom"/>
</dbReference>
<dbReference type="PANTHER" id="PTHR10131">
    <property type="entry name" value="TNF RECEPTOR ASSOCIATED FACTOR"/>
    <property type="match status" value="1"/>
</dbReference>
<dbReference type="SUPFAM" id="SSF57850">
    <property type="entry name" value="RING/U-box"/>
    <property type="match status" value="1"/>
</dbReference>
<dbReference type="Gene3D" id="2.60.210.10">
    <property type="entry name" value="Apoptosis, Tumor Necrosis Factor Receptor Associated Protein 2, Chain A"/>
    <property type="match status" value="1"/>
</dbReference>
<dbReference type="PROSITE" id="PS50144">
    <property type="entry name" value="MATH"/>
    <property type="match status" value="1"/>
</dbReference>
<feature type="domain" description="RING-type" evidence="8">
    <location>
        <begin position="33"/>
        <end position="74"/>
    </location>
</feature>
<dbReference type="GO" id="GO:0043122">
    <property type="term" value="P:regulation of canonical NF-kappaB signal transduction"/>
    <property type="evidence" value="ECO:0007669"/>
    <property type="project" value="TreeGrafter"/>
</dbReference>
<dbReference type="PIRSF" id="PIRSF015614">
    <property type="entry name" value="TRAF"/>
    <property type="match status" value="1"/>
</dbReference>
<keyword evidence="4" id="KW-0677">Repeat</keyword>
<organism evidence="11">
    <name type="scientific">Amphimedon queenslandica</name>
    <name type="common">Sponge</name>
    <dbReference type="NCBI Taxonomy" id="400682"/>
    <lineage>
        <taxon>Eukaryota</taxon>
        <taxon>Metazoa</taxon>
        <taxon>Porifera</taxon>
        <taxon>Demospongiae</taxon>
        <taxon>Heteroscleromorpha</taxon>
        <taxon>Haplosclerida</taxon>
        <taxon>Niphatidae</taxon>
        <taxon>Amphimedon</taxon>
    </lineage>
</organism>
<accession>A0A1X7UXU7</accession>
<dbReference type="AlphaFoldDB" id="A0A1X7UXU7"/>
<dbReference type="Pfam" id="PF00097">
    <property type="entry name" value="zf-C3HC4"/>
    <property type="match status" value="1"/>
</dbReference>
<comment type="subcellular location">
    <subcellularLocation>
        <location evidence="1">Cytoplasm</location>
    </subcellularLocation>
</comment>
<keyword evidence="2" id="KW-0963">Cytoplasm</keyword>
<dbReference type="PROSITE" id="PS50089">
    <property type="entry name" value="ZF_RING_2"/>
    <property type="match status" value="1"/>
</dbReference>
<dbReference type="PROSITE" id="PS50145">
    <property type="entry name" value="ZF_TRAF"/>
    <property type="match status" value="2"/>
</dbReference>
<dbReference type="PROSITE" id="PS00518">
    <property type="entry name" value="ZF_RING_1"/>
    <property type="match status" value="1"/>
</dbReference>
<protein>
    <recommendedName>
        <fullName evidence="12">RING-type E3 ubiquitin transferase</fullName>
    </recommendedName>
</protein>
<dbReference type="InterPro" id="IPR018957">
    <property type="entry name" value="Znf_C3HC4_RING-type"/>
</dbReference>
<dbReference type="InterPro" id="IPR001293">
    <property type="entry name" value="Znf_TRAF"/>
</dbReference>
<dbReference type="InterPro" id="IPR049342">
    <property type="entry name" value="TRAF1-6_MATH_dom"/>
</dbReference>
<dbReference type="GO" id="GO:0007165">
    <property type="term" value="P:signal transduction"/>
    <property type="evidence" value="ECO:0007669"/>
    <property type="project" value="InterPro"/>
</dbReference>
<reference evidence="11" key="1">
    <citation type="submission" date="2017-05" db="UniProtKB">
        <authorList>
            <consortium name="EnsemblMetazoa"/>
        </authorList>
    </citation>
    <scope>IDENTIFICATION</scope>
</reference>
<dbReference type="Pfam" id="PF21355">
    <property type="entry name" value="TRAF-mep_MATH"/>
    <property type="match status" value="1"/>
</dbReference>
<keyword evidence="6 7" id="KW-0862">Zinc</keyword>
<dbReference type="InterPro" id="IPR008974">
    <property type="entry name" value="TRAF-like"/>
</dbReference>
<evidence type="ECO:0000259" key="10">
    <source>
        <dbReference type="PROSITE" id="PS50145"/>
    </source>
</evidence>
<evidence type="ECO:0000256" key="3">
    <source>
        <dbReference type="ARBA" id="ARBA00022723"/>
    </source>
</evidence>
<keyword evidence="5 7" id="KW-0863">Zinc-finger</keyword>
<dbReference type="InterPro" id="IPR013083">
    <property type="entry name" value="Znf_RING/FYVE/PHD"/>
</dbReference>
<proteinExistence type="predicted"/>
<dbReference type="GO" id="GO:0005737">
    <property type="term" value="C:cytoplasm"/>
    <property type="evidence" value="ECO:0007669"/>
    <property type="project" value="UniProtKB-SubCell"/>
</dbReference>
<evidence type="ECO:0000259" key="8">
    <source>
        <dbReference type="PROSITE" id="PS50089"/>
    </source>
</evidence>
<evidence type="ECO:0008006" key="12">
    <source>
        <dbReference type="Google" id="ProtNLM"/>
    </source>
</evidence>
<evidence type="ECO:0000256" key="1">
    <source>
        <dbReference type="ARBA" id="ARBA00004496"/>
    </source>
</evidence>
<name>A0A1X7UXU7_AMPQE</name>
<dbReference type="Pfam" id="PF02176">
    <property type="entry name" value="zf-TRAF"/>
    <property type="match status" value="2"/>
</dbReference>
<keyword evidence="3 7" id="KW-0479">Metal-binding</keyword>
<dbReference type="PANTHER" id="PTHR10131:SF94">
    <property type="entry name" value="TNF RECEPTOR-ASSOCIATED FACTOR 4"/>
    <property type="match status" value="1"/>
</dbReference>
<dbReference type="GO" id="GO:0008270">
    <property type="term" value="F:zinc ion binding"/>
    <property type="evidence" value="ECO:0007669"/>
    <property type="project" value="UniProtKB-KW"/>
</dbReference>
<sequence>EEMVTTNEKSSKSSYGGYSYKFVDDDLPEKYNCAICTFVARDPQQVTCCSHIYCKSCLLHHKQKSGSFNCPTCREPLDGKYFPDGRIDREIKDLGVYCPNDECQWKGIIKDIETHITECPYQSIECTNGCGENMQRMKMETHVSEECPKRIVTCAHCEETGVHEIISTDAHLDVCPFFPITCTNDECDVVSPRNQLSVHKRTCPKSIVTCEYSSVGCSKRMKREVQEEHNEVAVKEHLQLAVNVLGQNRLLNFKVVKLNDFYNKKVKDEKWSSPSFYTSPGGYRMMLSVYANGQGNAEGTHISCFIHVLAGKYDDNLEWPFQGEVTIELLNQLEDNNHKVYIVRYDESTPDSCKNRVFDGKIPQGCGCAKLVPLSELGHNADTNCCYLLNDCLHFRITVKVASNTKPWLYYSTK</sequence>
<feature type="domain" description="TRAF-type" evidence="10">
    <location>
        <begin position="114"/>
        <end position="157"/>
    </location>
</feature>
<evidence type="ECO:0000313" key="11">
    <source>
        <dbReference type="EnsemblMetazoa" id="Aqu2.1.32521_001"/>
    </source>
</evidence>
<evidence type="ECO:0000256" key="7">
    <source>
        <dbReference type="PROSITE-ProRule" id="PRU00207"/>
    </source>
</evidence>
<evidence type="ECO:0000259" key="9">
    <source>
        <dbReference type="PROSITE" id="PS50144"/>
    </source>
</evidence>